<dbReference type="Proteomes" id="UP000373269">
    <property type="component" value="Plasmid unnamed"/>
</dbReference>
<sequence length="167" mass="19172">MIGHNVTSPMLVGVVTDNQGFSSNADEIEIAAKYFYNTTVQPFQDLIIDAIQKVLAFNGVTGLKLYFKRLNLLESLEEETQRQEESVGFSLNSHLQDFIDEFGEDESEDWELIDAREVDYDQEDELDNQLAEFETNLVAQDKTLLRKFWEFATVGPDQTHQANKIEK</sequence>
<dbReference type="EMBL" id="CP045836">
    <property type="protein sequence ID" value="QGG54126.1"/>
    <property type="molecule type" value="Genomic_DNA"/>
</dbReference>
<proteinExistence type="predicted"/>
<organism evidence="1 2">
    <name type="scientific">Lysinibacillus pakistanensis</name>
    <dbReference type="NCBI Taxonomy" id="759811"/>
    <lineage>
        <taxon>Bacteria</taxon>
        <taxon>Bacillati</taxon>
        <taxon>Bacillota</taxon>
        <taxon>Bacilli</taxon>
        <taxon>Bacillales</taxon>
        <taxon>Bacillaceae</taxon>
        <taxon>Lysinibacillus</taxon>
    </lineage>
</organism>
<evidence type="ECO:0008006" key="3">
    <source>
        <dbReference type="Google" id="ProtNLM"/>
    </source>
</evidence>
<gene>
    <name evidence="1" type="ORF">GDS87_24715</name>
</gene>
<evidence type="ECO:0000313" key="1">
    <source>
        <dbReference type="EMBL" id="QGG54126.1"/>
    </source>
</evidence>
<keyword evidence="2" id="KW-1185">Reference proteome</keyword>
<accession>A0ABX6DH29</accession>
<reference evidence="1 2" key="1">
    <citation type="submission" date="2019-11" db="EMBL/GenBank/DDBJ databases">
        <title>Whole Genome Sequencing and Comparative Genomic Analyses of Lysinibacillus pakistanensis LZH-9, a Halotolerant Strain with Excellent COD Removal Capability.</title>
        <authorList>
            <person name="Zhou H."/>
        </authorList>
    </citation>
    <scope>NUCLEOTIDE SEQUENCE [LARGE SCALE GENOMIC DNA]</scope>
    <source>
        <strain evidence="1 2">LZH-9</strain>
        <plasmid evidence="1 2">unnamed</plasmid>
    </source>
</reference>
<dbReference type="RefSeq" id="WP_369595970.1">
    <property type="nucleotide sequence ID" value="NZ_CP045836.1"/>
</dbReference>
<name>A0ABX6DH29_9BACI</name>
<evidence type="ECO:0000313" key="2">
    <source>
        <dbReference type="Proteomes" id="UP000373269"/>
    </source>
</evidence>
<geneLocation type="plasmid" evidence="1 2">
    <name>unnamed</name>
</geneLocation>
<protein>
    <recommendedName>
        <fullName evidence="3">DUF4375 domain-containing protein</fullName>
    </recommendedName>
</protein>
<keyword evidence="1" id="KW-0614">Plasmid</keyword>